<evidence type="ECO:0008006" key="3">
    <source>
        <dbReference type="Google" id="ProtNLM"/>
    </source>
</evidence>
<dbReference type="EMBL" id="MU155310">
    <property type="protein sequence ID" value="KAF9476020.1"/>
    <property type="molecule type" value="Genomic_DNA"/>
</dbReference>
<gene>
    <name evidence="1" type="ORF">BDN70DRAFT_199230</name>
</gene>
<protein>
    <recommendedName>
        <fullName evidence="3">F-box domain-containing protein</fullName>
    </recommendedName>
</protein>
<dbReference type="Proteomes" id="UP000807469">
    <property type="component" value="Unassembled WGS sequence"/>
</dbReference>
<evidence type="ECO:0000313" key="2">
    <source>
        <dbReference type="Proteomes" id="UP000807469"/>
    </source>
</evidence>
<dbReference type="AlphaFoldDB" id="A0A9P6CWV4"/>
<proteinExistence type="predicted"/>
<reference evidence="1" key="1">
    <citation type="submission" date="2020-11" db="EMBL/GenBank/DDBJ databases">
        <authorList>
            <consortium name="DOE Joint Genome Institute"/>
            <person name="Ahrendt S."/>
            <person name="Riley R."/>
            <person name="Andreopoulos W."/>
            <person name="Labutti K."/>
            <person name="Pangilinan J."/>
            <person name="Ruiz-Duenas F.J."/>
            <person name="Barrasa J.M."/>
            <person name="Sanchez-Garcia M."/>
            <person name="Camarero S."/>
            <person name="Miyauchi S."/>
            <person name="Serrano A."/>
            <person name="Linde D."/>
            <person name="Babiker R."/>
            <person name="Drula E."/>
            <person name="Ayuso-Fernandez I."/>
            <person name="Pacheco R."/>
            <person name="Padilla G."/>
            <person name="Ferreira P."/>
            <person name="Barriuso J."/>
            <person name="Kellner H."/>
            <person name="Castanera R."/>
            <person name="Alfaro M."/>
            <person name="Ramirez L."/>
            <person name="Pisabarro A.G."/>
            <person name="Kuo A."/>
            <person name="Tritt A."/>
            <person name="Lipzen A."/>
            <person name="He G."/>
            <person name="Yan M."/>
            <person name="Ng V."/>
            <person name="Cullen D."/>
            <person name="Martin F."/>
            <person name="Rosso M.-N."/>
            <person name="Henrissat B."/>
            <person name="Hibbett D."/>
            <person name="Martinez A.T."/>
            <person name="Grigoriev I.V."/>
        </authorList>
    </citation>
    <scope>NUCLEOTIDE SEQUENCE</scope>
    <source>
        <strain evidence="1">CIRM-BRFM 674</strain>
    </source>
</reference>
<organism evidence="1 2">
    <name type="scientific">Pholiota conissans</name>
    <dbReference type="NCBI Taxonomy" id="109636"/>
    <lineage>
        <taxon>Eukaryota</taxon>
        <taxon>Fungi</taxon>
        <taxon>Dikarya</taxon>
        <taxon>Basidiomycota</taxon>
        <taxon>Agaricomycotina</taxon>
        <taxon>Agaricomycetes</taxon>
        <taxon>Agaricomycetidae</taxon>
        <taxon>Agaricales</taxon>
        <taxon>Agaricineae</taxon>
        <taxon>Strophariaceae</taxon>
        <taxon>Pholiota</taxon>
    </lineage>
</organism>
<dbReference type="SUPFAM" id="SSF52047">
    <property type="entry name" value="RNI-like"/>
    <property type="match status" value="1"/>
</dbReference>
<evidence type="ECO:0000313" key="1">
    <source>
        <dbReference type="EMBL" id="KAF9476020.1"/>
    </source>
</evidence>
<sequence length="511" mass="57639">MASDTSQNRHSFTMTQDQALPYLRGVVGTSSHRPDAYATYRELAELDKKINYFQVTLAAMERRRLLLRMQVNDLTRRVPLEIVSMIFRYSLPDDIISISLSSKKATRYAVSAPLVLSAVCQSWRSIAHSIPQLWTTIPLRVGPSNARSLPLIAKNWMNRAGRRPLSMNIYAPISISQELMQVINQSSPWMNLKYEGIPENLSQFSSTAEGISHLQTLSLQTFPHGTPSTFDLEKLILSPTRLEMLCISSLAAVNIDWSSLTDVLIEDRLSVADCLEVLRRAQGLTRCSLRPDHPRENNLPLQAIMHPSIIDLTVIGSYASQVFAHLECPLLQTLTINMFNGPAPIDHMADFLRRSICSVTTLFLEYVKLTEGDIVRLCQKVPTLHHLRIEATDSFPHEHLFRQLAMISVSNPAPGAAALYLPDLRSLTLRQTRPMDLALLPSIFSSHLSGVLQRPTLRSVDASFAQHRIFESGSQKAIWPERERRYLLWLKGQGVRLKLEARTLDAKCDLI</sequence>
<dbReference type="OrthoDB" id="2269034at2759"/>
<keyword evidence="2" id="KW-1185">Reference proteome</keyword>
<comment type="caution">
    <text evidence="1">The sequence shown here is derived from an EMBL/GenBank/DDBJ whole genome shotgun (WGS) entry which is preliminary data.</text>
</comment>
<accession>A0A9P6CWV4</accession>
<dbReference type="InterPro" id="IPR032675">
    <property type="entry name" value="LRR_dom_sf"/>
</dbReference>
<name>A0A9P6CWV4_9AGAR</name>
<dbReference type="Gene3D" id="3.80.10.10">
    <property type="entry name" value="Ribonuclease Inhibitor"/>
    <property type="match status" value="1"/>
</dbReference>